<evidence type="ECO:0000313" key="2">
    <source>
        <dbReference type="EMBL" id="MBM6912616.1"/>
    </source>
</evidence>
<dbReference type="PANTHER" id="PTHR30050:SF4">
    <property type="entry name" value="ATP-BINDING PROTEIN RV3427C IN INSERTION SEQUENCE-RELATED"/>
    <property type="match status" value="1"/>
</dbReference>
<dbReference type="EMBL" id="JACJLA010000006">
    <property type="protein sequence ID" value="MBM6912616.1"/>
    <property type="molecule type" value="Genomic_DNA"/>
</dbReference>
<comment type="caution">
    <text evidence="2">The sequence shown here is derived from an EMBL/GenBank/DDBJ whole genome shotgun (WGS) entry which is preliminary data.</text>
</comment>
<keyword evidence="2" id="KW-0067">ATP-binding</keyword>
<dbReference type="Pfam" id="PF01695">
    <property type="entry name" value="IstB_IS21"/>
    <property type="match status" value="1"/>
</dbReference>
<evidence type="ECO:0000259" key="1">
    <source>
        <dbReference type="Pfam" id="PF01695"/>
    </source>
</evidence>
<keyword evidence="3" id="KW-1185">Reference proteome</keyword>
<keyword evidence="2" id="KW-0547">Nucleotide-binding</keyword>
<dbReference type="InterPro" id="IPR002611">
    <property type="entry name" value="IstB_ATP-bd"/>
</dbReference>
<dbReference type="GO" id="GO:0005524">
    <property type="term" value="F:ATP binding"/>
    <property type="evidence" value="ECO:0007669"/>
    <property type="project" value="UniProtKB-KW"/>
</dbReference>
<dbReference type="Gene3D" id="3.40.50.300">
    <property type="entry name" value="P-loop containing nucleotide triphosphate hydrolases"/>
    <property type="match status" value="1"/>
</dbReference>
<sequence>MKIEPMQHILTTAGAMGTGAMPDDKGMADIFANAKKRIEEALAREHVVLDEAVAKNDNYFLRLLEFAESNEHCTFHCPGRTHCDSAIKGYTARMDAHGYISYCKCKAGDTYWDIFSTSQTKASHIPALYRQMTLANYKETEDNKKALRYAKELLAQGTAGKGLFLTGTTGTGKTHLAVATLQAWIENGHSGAFCTVPLLVDQLRECMDGNDGKSVYMDRLARVDLLVLDDFGAEYSTDWVRSQMWLIINARYAEHKPFIITSNLRLEDIEAGGGVQGQRICSRIAGHCHVLELGGADRRVTPLF</sequence>
<reference evidence="2 3" key="1">
    <citation type="journal article" date="2021" name="Sci. Rep.">
        <title>The distribution of antibiotic resistance genes in chicken gut microbiota commensals.</title>
        <authorList>
            <person name="Juricova H."/>
            <person name="Matiasovicova J."/>
            <person name="Kubasova T."/>
            <person name="Cejkova D."/>
            <person name="Rychlik I."/>
        </authorList>
    </citation>
    <scope>NUCLEOTIDE SEQUENCE [LARGE SCALE GENOMIC DNA]</scope>
    <source>
        <strain evidence="2 3">An537</strain>
    </source>
</reference>
<feature type="domain" description="IstB-like ATP-binding" evidence="1">
    <location>
        <begin position="132"/>
        <end position="299"/>
    </location>
</feature>
<dbReference type="PANTHER" id="PTHR30050">
    <property type="entry name" value="CHROMOSOMAL REPLICATION INITIATOR PROTEIN DNAA"/>
    <property type="match status" value="1"/>
</dbReference>
<dbReference type="SUPFAM" id="SSF52540">
    <property type="entry name" value="P-loop containing nucleoside triphosphate hydrolases"/>
    <property type="match status" value="1"/>
</dbReference>
<protein>
    <submittedName>
        <fullName evidence="2">ATP-binding protein</fullName>
    </submittedName>
</protein>
<evidence type="ECO:0000313" key="3">
    <source>
        <dbReference type="Proteomes" id="UP000707138"/>
    </source>
</evidence>
<organism evidence="2 3">
    <name type="scientific">Veillonella magna</name>
    <dbReference type="NCBI Taxonomy" id="464322"/>
    <lineage>
        <taxon>Bacteria</taxon>
        <taxon>Bacillati</taxon>
        <taxon>Bacillota</taxon>
        <taxon>Negativicutes</taxon>
        <taxon>Veillonellales</taxon>
        <taxon>Veillonellaceae</taxon>
        <taxon>Veillonella</taxon>
    </lineage>
</organism>
<dbReference type="RefSeq" id="WP_205087710.1">
    <property type="nucleotide sequence ID" value="NZ_JACJLA010000006.1"/>
</dbReference>
<dbReference type="InterPro" id="IPR027417">
    <property type="entry name" value="P-loop_NTPase"/>
</dbReference>
<proteinExistence type="predicted"/>
<gene>
    <name evidence="2" type="ORF">H6A01_04665</name>
</gene>
<name>A0ABS2GF19_9FIRM</name>
<dbReference type="Proteomes" id="UP000707138">
    <property type="component" value="Unassembled WGS sequence"/>
</dbReference>
<accession>A0ABS2GF19</accession>